<keyword evidence="5" id="KW-1185">Reference proteome</keyword>
<dbReference type="GO" id="GO:1990115">
    <property type="term" value="P:RNA polymerase III assembly"/>
    <property type="evidence" value="ECO:0007669"/>
    <property type="project" value="TreeGrafter"/>
</dbReference>
<evidence type="ECO:0000256" key="2">
    <source>
        <dbReference type="SAM" id="MobiDB-lite"/>
    </source>
</evidence>
<feature type="compositionally biased region" description="Basic and acidic residues" evidence="2">
    <location>
        <begin position="274"/>
        <end position="289"/>
    </location>
</feature>
<reference evidence="4 5" key="1">
    <citation type="journal article" date="2016" name="Proc. Natl. Acad. Sci. U.S.A.">
        <title>Comparative genomics of biotechnologically important yeasts.</title>
        <authorList>
            <person name="Riley R."/>
            <person name="Haridas S."/>
            <person name="Wolfe K.H."/>
            <person name="Lopes M.R."/>
            <person name="Hittinger C.T."/>
            <person name="Goeker M."/>
            <person name="Salamov A.A."/>
            <person name="Wisecaver J.H."/>
            <person name="Long T.M."/>
            <person name="Calvey C.H."/>
            <person name="Aerts A.L."/>
            <person name="Barry K.W."/>
            <person name="Choi C."/>
            <person name="Clum A."/>
            <person name="Coughlan A.Y."/>
            <person name="Deshpande S."/>
            <person name="Douglass A.P."/>
            <person name="Hanson S.J."/>
            <person name="Klenk H.-P."/>
            <person name="LaButti K.M."/>
            <person name="Lapidus A."/>
            <person name="Lindquist E.A."/>
            <person name="Lipzen A.M."/>
            <person name="Meier-Kolthoff J.P."/>
            <person name="Ohm R.A."/>
            <person name="Otillar R.P."/>
            <person name="Pangilinan J.L."/>
            <person name="Peng Y."/>
            <person name="Rokas A."/>
            <person name="Rosa C.A."/>
            <person name="Scheuner C."/>
            <person name="Sibirny A.A."/>
            <person name="Slot J.C."/>
            <person name="Stielow J.B."/>
            <person name="Sun H."/>
            <person name="Kurtzman C.P."/>
            <person name="Blackwell M."/>
            <person name="Grigoriev I.V."/>
            <person name="Jeffries T.W."/>
        </authorList>
    </citation>
    <scope>NUCLEOTIDE SEQUENCE [LARGE SCALE GENOMIC DNA]</scope>
    <source>
        <strain evidence="5">ATCC 58044 / CBS 1984 / NCYC 433 / NRRL Y-366-8</strain>
    </source>
</reference>
<feature type="region of interest" description="Disordered" evidence="2">
    <location>
        <begin position="718"/>
        <end position="750"/>
    </location>
</feature>
<dbReference type="InterPro" id="IPR011599">
    <property type="entry name" value="PFD_alpha_archaea"/>
</dbReference>
<evidence type="ECO:0000313" key="4">
    <source>
        <dbReference type="EMBL" id="ODQ57488.1"/>
    </source>
</evidence>
<dbReference type="InterPro" id="IPR009053">
    <property type="entry name" value="Prefoldin"/>
</dbReference>
<dbReference type="RefSeq" id="XP_019036695.1">
    <property type="nucleotide sequence ID" value="XM_019183817.1"/>
</dbReference>
<dbReference type="InterPro" id="IPR004127">
    <property type="entry name" value="Prefoldin_subunit_alpha"/>
</dbReference>
<dbReference type="OrthoDB" id="21413at2759"/>
<dbReference type="GO" id="GO:1990114">
    <property type="term" value="P:RNA polymerase II core complex assembly"/>
    <property type="evidence" value="ECO:0007669"/>
    <property type="project" value="TreeGrafter"/>
</dbReference>
<dbReference type="STRING" id="683960.A0A1E3NWH3"/>
<dbReference type="InterPro" id="IPR024325">
    <property type="entry name" value="DUF3835"/>
</dbReference>
<feature type="compositionally biased region" description="Basic and acidic residues" evidence="2">
    <location>
        <begin position="392"/>
        <end position="412"/>
    </location>
</feature>
<dbReference type="Pfam" id="PF12927">
    <property type="entry name" value="DUF3835"/>
    <property type="match status" value="1"/>
</dbReference>
<feature type="compositionally biased region" description="Acidic residues" evidence="2">
    <location>
        <begin position="332"/>
        <end position="365"/>
    </location>
</feature>
<feature type="compositionally biased region" description="Polar residues" evidence="2">
    <location>
        <begin position="525"/>
        <end position="539"/>
    </location>
</feature>
<dbReference type="Proteomes" id="UP000094112">
    <property type="component" value="Unassembled WGS sequence"/>
</dbReference>
<comment type="similarity">
    <text evidence="1">Belongs to the prefoldin subunit alpha family.</text>
</comment>
<feature type="compositionally biased region" description="Basic and acidic residues" evidence="2">
    <location>
        <begin position="222"/>
        <end position="255"/>
    </location>
</feature>
<feature type="compositionally biased region" description="Basic and acidic residues" evidence="2">
    <location>
        <begin position="125"/>
        <end position="137"/>
    </location>
</feature>
<dbReference type="GO" id="GO:1990113">
    <property type="term" value="P:RNA polymerase I assembly"/>
    <property type="evidence" value="ECO:0007669"/>
    <property type="project" value="TreeGrafter"/>
</dbReference>
<dbReference type="EMBL" id="KV454213">
    <property type="protein sequence ID" value="ODQ57488.1"/>
    <property type="molecule type" value="Genomic_DNA"/>
</dbReference>
<dbReference type="AlphaFoldDB" id="A0A1E3NWH3"/>
<feature type="region of interest" description="Disordered" evidence="2">
    <location>
        <begin position="504"/>
        <end position="539"/>
    </location>
</feature>
<feature type="domain" description="DUF3835" evidence="3">
    <location>
        <begin position="671"/>
        <end position="746"/>
    </location>
</feature>
<evidence type="ECO:0000313" key="5">
    <source>
        <dbReference type="Proteomes" id="UP000094112"/>
    </source>
</evidence>
<dbReference type="PANTHER" id="PTHR12674">
    <property type="entry name" value="PREFOLDIN SUBUNIT 5"/>
    <property type="match status" value="1"/>
</dbReference>
<evidence type="ECO:0000259" key="3">
    <source>
        <dbReference type="Pfam" id="PF12927"/>
    </source>
</evidence>
<dbReference type="GO" id="GO:0005737">
    <property type="term" value="C:cytoplasm"/>
    <property type="evidence" value="ECO:0007669"/>
    <property type="project" value="TreeGrafter"/>
</dbReference>
<dbReference type="SUPFAM" id="SSF46579">
    <property type="entry name" value="Prefoldin"/>
    <property type="match status" value="1"/>
</dbReference>
<dbReference type="Gene3D" id="1.10.287.370">
    <property type="match status" value="1"/>
</dbReference>
<feature type="region of interest" description="Disordered" evidence="2">
    <location>
        <begin position="646"/>
        <end position="666"/>
    </location>
</feature>
<dbReference type="Pfam" id="PF02996">
    <property type="entry name" value="Prefoldin"/>
    <property type="match status" value="1"/>
</dbReference>
<feature type="region of interest" description="Disordered" evidence="2">
    <location>
        <begin position="206"/>
        <end position="379"/>
    </location>
</feature>
<organism evidence="4 5">
    <name type="scientific">Wickerhamomyces anomalus (strain ATCC 58044 / CBS 1984 / NCYC 433 / NRRL Y-366-8)</name>
    <name type="common">Yeast</name>
    <name type="synonym">Hansenula anomala</name>
    <dbReference type="NCBI Taxonomy" id="683960"/>
    <lineage>
        <taxon>Eukaryota</taxon>
        <taxon>Fungi</taxon>
        <taxon>Dikarya</taxon>
        <taxon>Ascomycota</taxon>
        <taxon>Saccharomycotina</taxon>
        <taxon>Saccharomycetes</taxon>
        <taxon>Phaffomycetales</taxon>
        <taxon>Wickerhamomycetaceae</taxon>
        <taxon>Wickerhamomyces</taxon>
    </lineage>
</organism>
<dbReference type="GO" id="GO:0016272">
    <property type="term" value="C:prefoldin complex"/>
    <property type="evidence" value="ECO:0007669"/>
    <property type="project" value="InterPro"/>
</dbReference>
<dbReference type="GO" id="GO:0006457">
    <property type="term" value="P:protein folding"/>
    <property type="evidence" value="ECO:0007669"/>
    <property type="project" value="InterPro"/>
</dbReference>
<gene>
    <name evidence="4" type="ORF">WICANDRAFT_64837</name>
</gene>
<sequence>MDAIRERIDSTVANLEEKKAVLLKHKSQYNDLKFRLMDFGQYKETDQPKVDVRMNSKAIVKGHIINPQKVLVFLGCEYFVERDPTKSIELVEHKLKFLNKAISEFDSKIKEAKKTIENIGHLEEYEKNQTEKKEEIPKPQSSNLSSEDLPFMDIREELDEDGNVINSTVQKQDENRIKEFGEKHGIKMEDDSDDQINEMLKDMEITPRSKIEELPEEVITEESSKSKEIETEDIKEPIVSKVEESKTDTPSKEQDDYFDLLKQLGISTAGDPNKQQESRKPNEEPKDVNENDSTSQNEESKDIPSENDWESFKTEGPAIAEDDILQLQLIADEIEEEGDYDYDDDEFDHDFEQDQDDDEEEEDWDFSSNPENLVPESHRNLFMKELNRVRAEKTKSELPVDTKDEPIKEPSKPKKKKSVSFALELQIKEIENVSEELKTAPDISRVSKFKQMRISNTQPQIQDDDEVQEGEVIEAAVSDLIVEKNLPEPVIQRSISETVISDIREKDEEEIPEPPKPKVSRFKQRSANPMEQPQMNMSINESITENIIGNGTTMNDIVEREPDQAIVEAVSRAQTQEPEPPKPKVSRFKSSKEQSKGNVISIPESEPQYIPEENEYNNIKAYIANDSDDEDELNALTDLEVYTASDFDEDGQFIEEADDDEDDEDDRNVLTDEIVEHDEVDDPSYYVDENLLQREYQDLRRKMIEKYVKSENANNGDKIITKEEKESELEPIDESGNPVKVSRFRQSMSK</sequence>
<dbReference type="GeneID" id="30201063"/>
<evidence type="ECO:0000256" key="1">
    <source>
        <dbReference type="ARBA" id="ARBA00010048"/>
    </source>
</evidence>
<protein>
    <recommendedName>
        <fullName evidence="3">DUF3835 domain-containing protein</fullName>
    </recommendedName>
</protein>
<dbReference type="GO" id="GO:0051082">
    <property type="term" value="F:unfolded protein binding"/>
    <property type="evidence" value="ECO:0007669"/>
    <property type="project" value="InterPro"/>
</dbReference>
<accession>A0A1E3NWH3</accession>
<feature type="region of interest" description="Disordered" evidence="2">
    <location>
        <begin position="571"/>
        <end position="607"/>
    </location>
</feature>
<feature type="region of interest" description="Disordered" evidence="2">
    <location>
        <begin position="125"/>
        <end position="146"/>
    </location>
</feature>
<proteinExistence type="inferred from homology"/>
<name>A0A1E3NWH3_WICAA</name>
<feature type="region of interest" description="Disordered" evidence="2">
    <location>
        <begin position="392"/>
        <end position="416"/>
    </location>
</feature>
<dbReference type="PANTHER" id="PTHR12674:SF2">
    <property type="entry name" value="PREFOLDIN SUBUNIT 5"/>
    <property type="match status" value="1"/>
</dbReference>